<feature type="domain" description="SRCR" evidence="8">
    <location>
        <begin position="46"/>
        <end position="92"/>
    </location>
</feature>
<comment type="caution">
    <text evidence="6">Lacks conserved residue(s) required for the propagation of feature annotation.</text>
</comment>
<accession>A0AA35XKU3</accession>
<dbReference type="InterPro" id="IPR036772">
    <property type="entry name" value="SRCR-like_dom_sf"/>
</dbReference>
<dbReference type="FunFam" id="3.10.250.10:FF:000007">
    <property type="entry name" value="Soluble scavenger receptor cysteine-rich domain-containing protein SSC5D"/>
    <property type="match status" value="1"/>
</dbReference>
<dbReference type="InterPro" id="IPR001190">
    <property type="entry name" value="SRCR"/>
</dbReference>
<dbReference type="Pfam" id="PF00530">
    <property type="entry name" value="SRCR"/>
    <property type="match status" value="2"/>
</dbReference>
<keyword evidence="10" id="KW-1185">Reference proteome</keyword>
<evidence type="ECO:0000256" key="1">
    <source>
        <dbReference type="ARBA" id="ARBA00022729"/>
    </source>
</evidence>
<keyword evidence="5" id="KW-0325">Glycoprotein</keyword>
<feature type="domain" description="SRCR" evidence="8">
    <location>
        <begin position="110"/>
        <end position="220"/>
    </location>
</feature>
<dbReference type="SUPFAM" id="SSF56487">
    <property type="entry name" value="SRCR-like"/>
    <property type="match status" value="2"/>
</dbReference>
<keyword evidence="2" id="KW-0677">Repeat</keyword>
<dbReference type="SMART" id="SM00202">
    <property type="entry name" value="SR"/>
    <property type="match status" value="1"/>
</dbReference>
<evidence type="ECO:0000259" key="8">
    <source>
        <dbReference type="PROSITE" id="PS50287"/>
    </source>
</evidence>
<dbReference type="AlphaFoldDB" id="A0AA35XKU3"/>
<comment type="caution">
    <text evidence="9">The sequence shown here is derived from an EMBL/GenBank/DDBJ whole genome shotgun (WGS) entry which is preliminary data.</text>
</comment>
<evidence type="ECO:0000256" key="3">
    <source>
        <dbReference type="ARBA" id="ARBA00023157"/>
    </source>
</evidence>
<evidence type="ECO:0000256" key="7">
    <source>
        <dbReference type="SAM" id="SignalP"/>
    </source>
</evidence>
<feature type="signal peptide" evidence="7">
    <location>
        <begin position="1"/>
        <end position="22"/>
    </location>
</feature>
<dbReference type="PANTHER" id="PTHR48071">
    <property type="entry name" value="SRCR DOMAIN-CONTAINING PROTEIN"/>
    <property type="match status" value="1"/>
</dbReference>
<keyword evidence="1 7" id="KW-0732">Signal</keyword>
<sequence>MSRRLAVACLVVLMISALSSEGFVLKQRRETSSENQDVGCDQDGNVKLEGGRNTYEGKVRVCVNGEWKHICIGSLGSDWNMKHGQVVCRYLNYSTTVPEDQKECTNEGNVQLVTGSEVSTAQGRGRVEICSSIGLWGTICNDEWSSEDARVVCRALGFNATGHIAVTEVDSFGPGEELASILMSEVHCSGNETSITRCPHRTNGENIVCDHIEDAGVVCVMESNERG</sequence>
<protein>
    <submittedName>
        <fullName evidence="9">HHIP-like protein 1</fullName>
    </submittedName>
</protein>
<evidence type="ECO:0000256" key="2">
    <source>
        <dbReference type="ARBA" id="ARBA00022737"/>
    </source>
</evidence>
<evidence type="ECO:0000256" key="6">
    <source>
        <dbReference type="PROSITE-ProRule" id="PRU00196"/>
    </source>
</evidence>
<dbReference type="Proteomes" id="UP001174909">
    <property type="component" value="Unassembled WGS sequence"/>
</dbReference>
<dbReference type="PROSITE" id="PS50287">
    <property type="entry name" value="SRCR_2"/>
    <property type="match status" value="2"/>
</dbReference>
<feature type="disulfide bond" evidence="6">
    <location>
        <begin position="188"/>
        <end position="198"/>
    </location>
</feature>
<evidence type="ECO:0000256" key="5">
    <source>
        <dbReference type="ARBA" id="ARBA00023180"/>
    </source>
</evidence>
<keyword evidence="4" id="KW-0675">Receptor</keyword>
<dbReference type="Gene3D" id="3.10.250.10">
    <property type="entry name" value="SRCR-like domain"/>
    <property type="match status" value="2"/>
</dbReference>
<dbReference type="GO" id="GO:0016020">
    <property type="term" value="C:membrane"/>
    <property type="evidence" value="ECO:0007669"/>
    <property type="project" value="InterPro"/>
</dbReference>
<keyword evidence="3 6" id="KW-1015">Disulfide bond</keyword>
<dbReference type="PANTHER" id="PTHR48071:SF18">
    <property type="entry name" value="DELETED IN MALIGNANT BRAIN TUMORS 1 PROTEIN-RELATED"/>
    <property type="match status" value="1"/>
</dbReference>
<name>A0AA35XKU3_GEOBA</name>
<gene>
    <name evidence="9" type="ORF">GBAR_LOCUS30783</name>
</gene>
<reference evidence="9" key="1">
    <citation type="submission" date="2023-03" db="EMBL/GenBank/DDBJ databases">
        <authorList>
            <person name="Steffen K."/>
            <person name="Cardenas P."/>
        </authorList>
    </citation>
    <scope>NUCLEOTIDE SEQUENCE</scope>
</reference>
<dbReference type="EMBL" id="CASHTH010004360">
    <property type="protein sequence ID" value="CAI8056486.1"/>
    <property type="molecule type" value="Genomic_DNA"/>
</dbReference>
<evidence type="ECO:0000313" key="9">
    <source>
        <dbReference type="EMBL" id="CAI8056486.1"/>
    </source>
</evidence>
<feature type="chain" id="PRO_5041443774" evidence="7">
    <location>
        <begin position="23"/>
        <end position="227"/>
    </location>
</feature>
<dbReference type="PRINTS" id="PR00258">
    <property type="entry name" value="SPERACTRCPTR"/>
</dbReference>
<evidence type="ECO:0000256" key="4">
    <source>
        <dbReference type="ARBA" id="ARBA00023170"/>
    </source>
</evidence>
<organism evidence="9 10">
    <name type="scientific">Geodia barretti</name>
    <name type="common">Barrett's horny sponge</name>
    <dbReference type="NCBI Taxonomy" id="519541"/>
    <lineage>
        <taxon>Eukaryota</taxon>
        <taxon>Metazoa</taxon>
        <taxon>Porifera</taxon>
        <taxon>Demospongiae</taxon>
        <taxon>Heteroscleromorpha</taxon>
        <taxon>Tetractinellida</taxon>
        <taxon>Astrophorina</taxon>
        <taxon>Geodiidae</taxon>
        <taxon>Geodia</taxon>
    </lineage>
</organism>
<proteinExistence type="predicted"/>
<evidence type="ECO:0000313" key="10">
    <source>
        <dbReference type="Proteomes" id="UP001174909"/>
    </source>
</evidence>